<dbReference type="Gene3D" id="3.30.565.10">
    <property type="entry name" value="Histidine kinase-like ATPase, C-terminal domain"/>
    <property type="match status" value="1"/>
</dbReference>
<dbReference type="InterPro" id="IPR003594">
    <property type="entry name" value="HATPase_dom"/>
</dbReference>
<evidence type="ECO:0000256" key="8">
    <source>
        <dbReference type="ARBA" id="ARBA00023012"/>
    </source>
</evidence>
<dbReference type="SUPFAM" id="SSF55874">
    <property type="entry name" value="ATPase domain of HSP90 chaperone/DNA topoisomerase II/histidine kinase"/>
    <property type="match status" value="1"/>
</dbReference>
<dbReference type="SMART" id="SM00387">
    <property type="entry name" value="HATPase_c"/>
    <property type="match status" value="1"/>
</dbReference>
<evidence type="ECO:0000313" key="12">
    <source>
        <dbReference type="Proteomes" id="UP001165367"/>
    </source>
</evidence>
<keyword evidence="9" id="KW-1133">Transmembrane helix</keyword>
<dbReference type="EMBL" id="JAKLTR010000015">
    <property type="protein sequence ID" value="MCG2616818.1"/>
    <property type="molecule type" value="Genomic_DNA"/>
</dbReference>
<dbReference type="EC" id="2.7.13.3" evidence="2"/>
<evidence type="ECO:0000256" key="1">
    <source>
        <dbReference type="ARBA" id="ARBA00000085"/>
    </source>
</evidence>
<keyword evidence="5" id="KW-0547">Nucleotide-binding</keyword>
<organism evidence="11 12">
    <name type="scientific">Terrimonas ginsenosidimutans</name>
    <dbReference type="NCBI Taxonomy" id="2908004"/>
    <lineage>
        <taxon>Bacteria</taxon>
        <taxon>Pseudomonadati</taxon>
        <taxon>Bacteroidota</taxon>
        <taxon>Chitinophagia</taxon>
        <taxon>Chitinophagales</taxon>
        <taxon>Chitinophagaceae</taxon>
        <taxon>Terrimonas</taxon>
    </lineage>
</organism>
<accession>A0ABS9KWX8</accession>
<keyword evidence="4" id="KW-0808">Transferase</keyword>
<evidence type="ECO:0000256" key="5">
    <source>
        <dbReference type="ARBA" id="ARBA00022741"/>
    </source>
</evidence>
<dbReference type="PANTHER" id="PTHR43065:SF10">
    <property type="entry name" value="PEROXIDE STRESS-ACTIVATED HISTIDINE KINASE MAK3"/>
    <property type="match status" value="1"/>
</dbReference>
<protein>
    <recommendedName>
        <fullName evidence="2">histidine kinase</fullName>
        <ecNumber evidence="2">2.7.13.3</ecNumber>
    </recommendedName>
</protein>
<dbReference type="Proteomes" id="UP001165367">
    <property type="component" value="Unassembled WGS sequence"/>
</dbReference>
<keyword evidence="6 11" id="KW-0418">Kinase</keyword>
<dbReference type="Pfam" id="PF02518">
    <property type="entry name" value="HATPase_c"/>
    <property type="match status" value="1"/>
</dbReference>
<sequence>MFQQLLNWRTGLAAIAICIVTGTIFYSQYLANKIAREERVKVEQWVEAGKSLLNPNISDTRLPFKIISDNHDIPIIETDERDSIIAYVNLDSSRVLSDVSYLKRKLATLKGINQPIIYTDPVDSTQVNRYYFGHTSLLNEVRYYPIVQLLIVGLFIIVTVLALRSSYQSVQNQVWAGMAKETAHQLGTPVSSLEGWVEVMKEQPGNESIVTELAKDVNRLRLVSDRFGKIGSTPQLEKTDLVTQVKTMVEYIRKRAPGKVSFSIDTHGHEQIFALVSPPLFDWVIENLLKNALDAMEGKGAIHVSLLEEKQQIVIDVTDTGKGISNQHINNVFKPGFTTKKRGWGLGLSLSKRIISQYHKGEIFVKQSEIGKGTTFRVILNRVV</sequence>
<dbReference type="RefSeq" id="WP_237875355.1">
    <property type="nucleotide sequence ID" value="NZ_JAKLTR010000015.1"/>
</dbReference>
<comment type="catalytic activity">
    <reaction evidence="1">
        <text>ATP + protein L-histidine = ADP + protein N-phospho-L-histidine.</text>
        <dbReference type="EC" id="2.7.13.3"/>
    </reaction>
</comment>
<evidence type="ECO:0000256" key="4">
    <source>
        <dbReference type="ARBA" id="ARBA00022679"/>
    </source>
</evidence>
<evidence type="ECO:0000256" key="3">
    <source>
        <dbReference type="ARBA" id="ARBA00022553"/>
    </source>
</evidence>
<dbReference type="GO" id="GO:0016301">
    <property type="term" value="F:kinase activity"/>
    <property type="evidence" value="ECO:0007669"/>
    <property type="project" value="UniProtKB-KW"/>
</dbReference>
<gene>
    <name evidence="11" type="ORF">LZZ85_21145</name>
</gene>
<reference evidence="11" key="1">
    <citation type="submission" date="2022-01" db="EMBL/GenBank/DDBJ databases">
        <authorList>
            <person name="Jo J.-H."/>
            <person name="Im W.-T."/>
        </authorList>
    </citation>
    <scope>NUCLEOTIDE SEQUENCE</scope>
    <source>
        <strain evidence="11">NA20</strain>
    </source>
</reference>
<keyword evidence="12" id="KW-1185">Reference proteome</keyword>
<dbReference type="PANTHER" id="PTHR43065">
    <property type="entry name" value="SENSOR HISTIDINE KINASE"/>
    <property type="match status" value="1"/>
</dbReference>
<feature type="transmembrane region" description="Helical" evidence="9">
    <location>
        <begin position="143"/>
        <end position="163"/>
    </location>
</feature>
<keyword evidence="3" id="KW-0597">Phosphoprotein</keyword>
<keyword evidence="8" id="KW-0902">Two-component regulatory system</keyword>
<evidence type="ECO:0000256" key="9">
    <source>
        <dbReference type="SAM" id="Phobius"/>
    </source>
</evidence>
<dbReference type="PRINTS" id="PR00344">
    <property type="entry name" value="BCTRLSENSOR"/>
</dbReference>
<dbReference type="InterPro" id="IPR004358">
    <property type="entry name" value="Sig_transdc_His_kin-like_C"/>
</dbReference>
<keyword evidence="9" id="KW-0472">Membrane</keyword>
<dbReference type="PROSITE" id="PS50109">
    <property type="entry name" value="HIS_KIN"/>
    <property type="match status" value="1"/>
</dbReference>
<evidence type="ECO:0000256" key="6">
    <source>
        <dbReference type="ARBA" id="ARBA00022777"/>
    </source>
</evidence>
<feature type="transmembrane region" description="Helical" evidence="9">
    <location>
        <begin position="12"/>
        <end position="31"/>
    </location>
</feature>
<proteinExistence type="predicted"/>
<dbReference type="CDD" id="cd00075">
    <property type="entry name" value="HATPase"/>
    <property type="match status" value="1"/>
</dbReference>
<dbReference type="InterPro" id="IPR036890">
    <property type="entry name" value="HATPase_C_sf"/>
</dbReference>
<dbReference type="InterPro" id="IPR005467">
    <property type="entry name" value="His_kinase_dom"/>
</dbReference>
<evidence type="ECO:0000313" key="11">
    <source>
        <dbReference type="EMBL" id="MCG2616818.1"/>
    </source>
</evidence>
<keyword evidence="7" id="KW-0067">ATP-binding</keyword>
<evidence type="ECO:0000256" key="2">
    <source>
        <dbReference type="ARBA" id="ARBA00012438"/>
    </source>
</evidence>
<name>A0ABS9KWX8_9BACT</name>
<feature type="domain" description="Histidine kinase" evidence="10">
    <location>
        <begin position="181"/>
        <end position="384"/>
    </location>
</feature>
<evidence type="ECO:0000256" key="7">
    <source>
        <dbReference type="ARBA" id="ARBA00022840"/>
    </source>
</evidence>
<keyword evidence="9" id="KW-0812">Transmembrane</keyword>
<comment type="caution">
    <text evidence="11">The sequence shown here is derived from an EMBL/GenBank/DDBJ whole genome shotgun (WGS) entry which is preliminary data.</text>
</comment>
<evidence type="ECO:0000259" key="10">
    <source>
        <dbReference type="PROSITE" id="PS50109"/>
    </source>
</evidence>